<dbReference type="GO" id="GO:0015386">
    <property type="term" value="F:potassium:proton antiporter activity"/>
    <property type="evidence" value="ECO:0007669"/>
    <property type="project" value="TreeGrafter"/>
</dbReference>
<name>A0A2S9YQB3_9BACT</name>
<feature type="transmembrane region" description="Helical" evidence="12">
    <location>
        <begin position="312"/>
        <end position="332"/>
    </location>
</feature>
<dbReference type="GO" id="GO:0098719">
    <property type="term" value="P:sodium ion import across plasma membrane"/>
    <property type="evidence" value="ECO:0007669"/>
    <property type="project" value="TreeGrafter"/>
</dbReference>
<dbReference type="Gene3D" id="6.10.140.1330">
    <property type="match status" value="1"/>
</dbReference>
<feature type="transmembrane region" description="Helical" evidence="12">
    <location>
        <begin position="200"/>
        <end position="221"/>
    </location>
</feature>
<keyword evidence="3" id="KW-0813">Transport</keyword>
<dbReference type="Pfam" id="PF00999">
    <property type="entry name" value="Na_H_Exchanger"/>
    <property type="match status" value="1"/>
</dbReference>
<comment type="similarity">
    <text evidence="2">Belongs to the monovalent cation:proton antiporter 1 (CPA1) transporter (TC 2.A.36) family.</text>
</comment>
<sequence length="549" mass="58783">MIHHVEVQVLVLLLVAAFVGMGARRFRLPYTLALVVAGLGLGFLDLGVLSDVELNADLLLLLLLPALLFEAAFHIDFAEFRRNLGTIFTLAVPGVLVAGGLTAVLLYFGLGRTGLVADFGWREALLFASVLAATDPVSVLALFRQLGVPKRLYLIVEGESLLNDGVAVVIFVIVTTVYGLGGAHGAEMPESLTAYSLQTFLRMGGGGILIGVALGGGFSVLTRQVDDHLIETTLSAVLAYGSFLIAEQLHCSGVLSTVFAGIVAGSYGARVGMSHATRIAVVDFWEFAAFIANSFIFLLVGLELEPVELLRGAVAIIVAFIATVLARGTYVYTAIPLVSRLTTPLPRSWRHVLVWGGLRGSLSMVLILTLPPSFPGRGMLVTLVFGVVGLSLFVQGLSMAPLLRKLGLLVSEDRHHEYDRARATMIMSRYALDELAELESHGLIEAGVAIRLRGYYESLTREAEQKARDLVANIDLSAQTAEALERLIAAERVGLRAAQHAELLDDETAEALSIELSKRLALLDERPGGTEAELAEVLGPDPGNTLDPE</sequence>
<dbReference type="PRINTS" id="PR01084">
    <property type="entry name" value="NAHEXCHNGR"/>
</dbReference>
<feature type="transmembrane region" description="Helical" evidence="12">
    <location>
        <begin position="124"/>
        <end position="143"/>
    </location>
</feature>
<evidence type="ECO:0000256" key="10">
    <source>
        <dbReference type="ARBA" id="ARBA00023136"/>
    </source>
</evidence>
<keyword evidence="8" id="KW-0915">Sodium</keyword>
<evidence type="ECO:0000256" key="11">
    <source>
        <dbReference type="ARBA" id="ARBA00023201"/>
    </source>
</evidence>
<comment type="subcellular location">
    <subcellularLocation>
        <location evidence="1">Cell membrane</location>
        <topology evidence="1">Multi-pass membrane protein</topology>
    </subcellularLocation>
</comment>
<dbReference type="GO" id="GO:0015385">
    <property type="term" value="F:sodium:proton antiporter activity"/>
    <property type="evidence" value="ECO:0007669"/>
    <property type="project" value="InterPro"/>
</dbReference>
<dbReference type="InterPro" id="IPR018422">
    <property type="entry name" value="Cation/H_exchanger_CPA1"/>
</dbReference>
<evidence type="ECO:0000313" key="14">
    <source>
        <dbReference type="EMBL" id="PRQ07249.1"/>
    </source>
</evidence>
<dbReference type="RefSeq" id="WP_106089962.1">
    <property type="nucleotide sequence ID" value="NZ_PVNL01000057.1"/>
</dbReference>
<feature type="transmembrane region" description="Helical" evidence="12">
    <location>
        <begin position="380"/>
        <end position="403"/>
    </location>
</feature>
<feature type="transmembrane region" description="Helical" evidence="12">
    <location>
        <begin position="87"/>
        <end position="109"/>
    </location>
</feature>
<accession>A0A2S9YQB3</accession>
<feature type="transmembrane region" description="Helical" evidence="12">
    <location>
        <begin position="352"/>
        <end position="374"/>
    </location>
</feature>
<evidence type="ECO:0000256" key="6">
    <source>
        <dbReference type="ARBA" id="ARBA00022692"/>
    </source>
</evidence>
<feature type="transmembrane region" description="Helical" evidence="12">
    <location>
        <begin position="6"/>
        <end position="23"/>
    </location>
</feature>
<evidence type="ECO:0000256" key="7">
    <source>
        <dbReference type="ARBA" id="ARBA00022989"/>
    </source>
</evidence>
<evidence type="ECO:0000256" key="2">
    <source>
        <dbReference type="ARBA" id="ARBA00007367"/>
    </source>
</evidence>
<dbReference type="InterPro" id="IPR006153">
    <property type="entry name" value="Cation/H_exchanger_TM"/>
</dbReference>
<reference evidence="14 15" key="1">
    <citation type="submission" date="2018-03" db="EMBL/GenBank/DDBJ databases">
        <title>Draft Genome Sequences of the Obligatory Marine Myxobacteria Enhygromyxa salina SWB007.</title>
        <authorList>
            <person name="Poehlein A."/>
            <person name="Moghaddam J.A."/>
            <person name="Harms H."/>
            <person name="Alanjari M."/>
            <person name="Koenig G.M."/>
            <person name="Daniel R."/>
            <person name="Schaeberle T.F."/>
        </authorList>
    </citation>
    <scope>NUCLEOTIDE SEQUENCE [LARGE SCALE GENOMIC DNA]</scope>
    <source>
        <strain evidence="14 15">SWB007</strain>
    </source>
</reference>
<keyword evidence="6 12" id="KW-0812">Transmembrane</keyword>
<proteinExistence type="inferred from homology"/>
<feature type="transmembrane region" description="Helical" evidence="12">
    <location>
        <begin position="30"/>
        <end position="50"/>
    </location>
</feature>
<dbReference type="OrthoDB" id="9809206at2"/>
<gene>
    <name evidence="14" type="primary">nhaG</name>
    <name evidence="14" type="ORF">ENSA7_29570</name>
</gene>
<dbReference type="PANTHER" id="PTHR10110">
    <property type="entry name" value="SODIUM/HYDROGEN EXCHANGER"/>
    <property type="match status" value="1"/>
</dbReference>
<protein>
    <submittedName>
        <fullName evidence="14">Na(+)/H(+) antiporter NhaG</fullName>
    </submittedName>
</protein>
<dbReference type="AlphaFoldDB" id="A0A2S9YQB3"/>
<organism evidence="14 15">
    <name type="scientific">Enhygromyxa salina</name>
    <dbReference type="NCBI Taxonomy" id="215803"/>
    <lineage>
        <taxon>Bacteria</taxon>
        <taxon>Pseudomonadati</taxon>
        <taxon>Myxococcota</taxon>
        <taxon>Polyangia</taxon>
        <taxon>Nannocystales</taxon>
        <taxon>Nannocystaceae</taxon>
        <taxon>Enhygromyxa</taxon>
    </lineage>
</organism>
<feature type="transmembrane region" description="Helical" evidence="12">
    <location>
        <begin position="56"/>
        <end position="75"/>
    </location>
</feature>
<evidence type="ECO:0000256" key="9">
    <source>
        <dbReference type="ARBA" id="ARBA00023065"/>
    </source>
</evidence>
<keyword evidence="7 12" id="KW-1133">Transmembrane helix</keyword>
<dbReference type="EMBL" id="PVNL01000057">
    <property type="protein sequence ID" value="PRQ07249.1"/>
    <property type="molecule type" value="Genomic_DNA"/>
</dbReference>
<feature type="transmembrane region" description="Helical" evidence="12">
    <location>
        <begin position="161"/>
        <end position="180"/>
    </location>
</feature>
<dbReference type="PANTHER" id="PTHR10110:SF195">
    <property type="entry name" value="NA(+)_H(+) ANTIPORTER NHAS2"/>
    <property type="match status" value="1"/>
</dbReference>
<evidence type="ECO:0000313" key="15">
    <source>
        <dbReference type="Proteomes" id="UP000238823"/>
    </source>
</evidence>
<keyword evidence="10 12" id="KW-0472">Membrane</keyword>
<comment type="caution">
    <text evidence="14">The sequence shown here is derived from an EMBL/GenBank/DDBJ whole genome shotgun (WGS) entry which is preliminary data.</text>
</comment>
<evidence type="ECO:0000259" key="13">
    <source>
        <dbReference type="Pfam" id="PF00999"/>
    </source>
</evidence>
<dbReference type="Proteomes" id="UP000238823">
    <property type="component" value="Unassembled WGS sequence"/>
</dbReference>
<evidence type="ECO:0000256" key="4">
    <source>
        <dbReference type="ARBA" id="ARBA00022449"/>
    </source>
</evidence>
<feature type="domain" description="Cation/H+ exchanger transmembrane" evidence="13">
    <location>
        <begin position="14"/>
        <end position="405"/>
    </location>
</feature>
<evidence type="ECO:0000256" key="3">
    <source>
        <dbReference type="ARBA" id="ARBA00022448"/>
    </source>
</evidence>
<dbReference type="InterPro" id="IPR004709">
    <property type="entry name" value="NaH_exchanger"/>
</dbReference>
<feature type="transmembrane region" description="Helical" evidence="12">
    <location>
        <begin position="252"/>
        <end position="269"/>
    </location>
</feature>
<keyword evidence="11" id="KW-0739">Sodium transport</keyword>
<evidence type="ECO:0000256" key="12">
    <source>
        <dbReference type="SAM" id="Phobius"/>
    </source>
</evidence>
<keyword evidence="4" id="KW-0050">Antiport</keyword>
<dbReference type="GO" id="GO:0051453">
    <property type="term" value="P:regulation of intracellular pH"/>
    <property type="evidence" value="ECO:0007669"/>
    <property type="project" value="TreeGrafter"/>
</dbReference>
<feature type="transmembrane region" description="Helical" evidence="12">
    <location>
        <begin position="281"/>
        <end position="300"/>
    </location>
</feature>
<evidence type="ECO:0000256" key="1">
    <source>
        <dbReference type="ARBA" id="ARBA00004651"/>
    </source>
</evidence>
<keyword evidence="9" id="KW-0406">Ion transport</keyword>
<keyword evidence="5" id="KW-1003">Cell membrane</keyword>
<dbReference type="GO" id="GO:0005886">
    <property type="term" value="C:plasma membrane"/>
    <property type="evidence" value="ECO:0007669"/>
    <property type="project" value="UniProtKB-SubCell"/>
</dbReference>
<evidence type="ECO:0000256" key="8">
    <source>
        <dbReference type="ARBA" id="ARBA00023053"/>
    </source>
</evidence>
<evidence type="ECO:0000256" key="5">
    <source>
        <dbReference type="ARBA" id="ARBA00022475"/>
    </source>
</evidence>